<organism evidence="3 4">
    <name type="scientific">Coffea arabica</name>
    <name type="common">Arabian coffee</name>
    <dbReference type="NCBI Taxonomy" id="13443"/>
    <lineage>
        <taxon>Eukaryota</taxon>
        <taxon>Viridiplantae</taxon>
        <taxon>Streptophyta</taxon>
        <taxon>Embryophyta</taxon>
        <taxon>Tracheophyta</taxon>
        <taxon>Spermatophyta</taxon>
        <taxon>Magnoliopsida</taxon>
        <taxon>eudicotyledons</taxon>
        <taxon>Gunneridae</taxon>
        <taxon>Pentapetalae</taxon>
        <taxon>asterids</taxon>
        <taxon>lamiids</taxon>
        <taxon>Gentianales</taxon>
        <taxon>Rubiaceae</taxon>
        <taxon>Ixoroideae</taxon>
        <taxon>Gardenieae complex</taxon>
        <taxon>Bertiereae - Coffeeae clade</taxon>
        <taxon>Coffeeae</taxon>
        <taxon>Coffea</taxon>
    </lineage>
</organism>
<proteinExistence type="predicted"/>
<feature type="domain" description="Retrotransposon gag" evidence="2">
    <location>
        <begin position="5"/>
        <end position="75"/>
    </location>
</feature>
<feature type="compositionally biased region" description="Polar residues" evidence="1">
    <location>
        <begin position="173"/>
        <end position="186"/>
    </location>
</feature>
<feature type="compositionally biased region" description="Low complexity" evidence="1">
    <location>
        <begin position="152"/>
        <end position="166"/>
    </location>
</feature>
<evidence type="ECO:0000256" key="1">
    <source>
        <dbReference type="SAM" id="MobiDB-lite"/>
    </source>
</evidence>
<gene>
    <name evidence="4" type="primary">LOC140012749</name>
</gene>
<dbReference type="PANTHER" id="PTHR15503">
    <property type="entry name" value="LDOC1 RELATED"/>
    <property type="match status" value="1"/>
</dbReference>
<dbReference type="GeneID" id="140012749"/>
<dbReference type="InterPro" id="IPR036875">
    <property type="entry name" value="Znf_CCHC_sf"/>
</dbReference>
<dbReference type="Gene3D" id="3.10.10.10">
    <property type="entry name" value="HIV Type 1 Reverse Transcriptase, subunit A, domain 1"/>
    <property type="match status" value="1"/>
</dbReference>
<keyword evidence="3" id="KW-1185">Reference proteome</keyword>
<dbReference type="Pfam" id="PF03732">
    <property type="entry name" value="Retrotrans_gag"/>
    <property type="match status" value="1"/>
</dbReference>
<dbReference type="InterPro" id="IPR043502">
    <property type="entry name" value="DNA/RNA_pol_sf"/>
</dbReference>
<feature type="region of interest" description="Disordered" evidence="1">
    <location>
        <begin position="114"/>
        <end position="139"/>
    </location>
</feature>
<dbReference type="RefSeq" id="XP_071917144.1">
    <property type="nucleotide sequence ID" value="XM_072061043.1"/>
</dbReference>
<dbReference type="SUPFAM" id="SSF56672">
    <property type="entry name" value="DNA/RNA polymerases"/>
    <property type="match status" value="1"/>
</dbReference>
<evidence type="ECO:0000313" key="3">
    <source>
        <dbReference type="Proteomes" id="UP001652660"/>
    </source>
</evidence>
<dbReference type="PANTHER" id="PTHR15503:SF45">
    <property type="entry name" value="RNA-DIRECTED DNA POLYMERASE HOMOLOG"/>
    <property type="match status" value="1"/>
</dbReference>
<name>A0ABM4VC77_COFAR</name>
<protein>
    <recommendedName>
        <fullName evidence="2">Retrotransposon gag domain-containing protein</fullName>
    </recommendedName>
</protein>
<dbReference type="Pfam" id="PF08284">
    <property type="entry name" value="RVP_2"/>
    <property type="match status" value="1"/>
</dbReference>
<evidence type="ECO:0000259" key="2">
    <source>
        <dbReference type="Pfam" id="PF03732"/>
    </source>
</evidence>
<dbReference type="SUPFAM" id="SSF57756">
    <property type="entry name" value="Retrovirus zinc finger-like domains"/>
    <property type="match status" value="1"/>
</dbReference>
<dbReference type="Gene3D" id="2.40.70.10">
    <property type="entry name" value="Acid Proteases"/>
    <property type="match status" value="1"/>
</dbReference>
<reference evidence="4" key="1">
    <citation type="submission" date="2025-08" db="UniProtKB">
        <authorList>
            <consortium name="RefSeq"/>
        </authorList>
    </citation>
    <scope>IDENTIFICATION</scope>
    <source>
        <tissue evidence="4">Leaves</tissue>
    </source>
</reference>
<dbReference type="SUPFAM" id="SSF50630">
    <property type="entry name" value="Acid proteases"/>
    <property type="match status" value="1"/>
</dbReference>
<feature type="compositionally biased region" description="Polar residues" evidence="1">
    <location>
        <begin position="118"/>
        <end position="127"/>
    </location>
</feature>
<dbReference type="InterPro" id="IPR032567">
    <property type="entry name" value="RTL1-rel"/>
</dbReference>
<dbReference type="CDD" id="cd00303">
    <property type="entry name" value="retropepsin_like"/>
    <property type="match status" value="1"/>
</dbReference>
<accession>A0ABM4VC77</accession>
<dbReference type="InterPro" id="IPR021109">
    <property type="entry name" value="Peptidase_aspartic_dom_sf"/>
</dbReference>
<dbReference type="Proteomes" id="UP001652660">
    <property type="component" value="Chromosome 8e"/>
</dbReference>
<dbReference type="InterPro" id="IPR005162">
    <property type="entry name" value="Retrotrans_gag_dom"/>
</dbReference>
<feature type="region of interest" description="Disordered" evidence="1">
    <location>
        <begin position="152"/>
        <end position="186"/>
    </location>
</feature>
<sequence length="547" mass="60983">MNHMPRTWANFTREFNAKFLPPLIQEKREDDFIKCRQGAVSVAEYEIQFTKLSRFAPELVATEQRRVSRFVKGLNVKIQEGLAAVRIDTFADVVERARRVEVARAQVKSFQAKKRFGPSSSRESTYANAPPAKVGRGMGRVNSPGAPLGALARGAGARGTGRTDIGTRGGPSRRNQTRNAPQGGRVTTPQVTCGYCRRAGHTEDGCWRKEGKCLRCGSSEHQIAGCLKIQEGGTTSAGQATSGGNRPKVPARVYAMDDQPVPDSSEVMEGTLPIFHRLARVLIDLGATHSFVNPIFMSEIEVQPIKLPFDLEVRTPMGNRSIITSLAYKNCEFWVGEHKMLVDLVSLDIKGYDVIIGMDFLTHYHAKLDCRAKVVEYWIPGVATLKLDVKGRLASSAMISGVRARKMLYKGAQGFLASLINAPRDQVKLEDVPVVREFPDVFFEELKTLPPEREVEFKIEMVPGMAPISKSTYRMAPAELKELKIQLQDLLERGFVRESDSPWGAPILFVKKKDESLRLCIDYRELNEGTIKNKYPLPLIDSLFDQL</sequence>
<evidence type="ECO:0000313" key="4">
    <source>
        <dbReference type="RefSeq" id="XP_071917144.1"/>
    </source>
</evidence>